<gene>
    <name evidence="3" type="ORF">FHL05_07940</name>
</gene>
<evidence type="ECO:0000256" key="1">
    <source>
        <dbReference type="SAM" id="SignalP"/>
    </source>
</evidence>
<dbReference type="Proteomes" id="UP000371423">
    <property type="component" value="Unassembled WGS sequence"/>
</dbReference>
<reference evidence="3 4" key="1">
    <citation type="journal article" date="2019" name="Syst. Appl. Microbiol.">
        <title>Polyphasic characterization of two novel Lactobacillus spp. isolated from blown salami packages: Description of Lactobacillus halodurans sp. nov. and Lactobacillus salsicarnum sp. nov.</title>
        <authorList>
            <person name="Schuster J.A."/>
            <person name="Klingl A."/>
            <person name="Vogel R.F."/>
            <person name="Ehrmann M.A."/>
        </authorList>
    </citation>
    <scope>NUCLEOTIDE SEQUENCE [LARGE SCALE GENOMIC DNA]</scope>
    <source>
        <strain evidence="3 4">TMW 1.1920</strain>
    </source>
</reference>
<evidence type="ECO:0000259" key="2">
    <source>
        <dbReference type="Pfam" id="PF03217"/>
    </source>
</evidence>
<feature type="domain" description="S-layer protein C-terminal" evidence="2">
    <location>
        <begin position="275"/>
        <end position="335"/>
    </location>
</feature>
<proteinExistence type="predicted"/>
<accession>A0A5P0ZY39</accession>
<dbReference type="RefSeq" id="WP_153522422.1">
    <property type="nucleotide sequence ID" value="NZ_VDFO01000027.1"/>
</dbReference>
<dbReference type="OrthoDB" id="2320778at2"/>
<protein>
    <recommendedName>
        <fullName evidence="2">S-layer protein C-terminal domain-containing protein</fullName>
    </recommendedName>
</protein>
<dbReference type="EMBL" id="VDFO01000027">
    <property type="protein sequence ID" value="MQS97815.1"/>
    <property type="molecule type" value="Genomic_DNA"/>
</dbReference>
<dbReference type="Pfam" id="PF03217">
    <property type="entry name" value="SlpA"/>
    <property type="match status" value="2"/>
</dbReference>
<dbReference type="InterPro" id="IPR024968">
    <property type="entry name" value="SlpA_C_lactobacillus"/>
</dbReference>
<evidence type="ECO:0000313" key="4">
    <source>
        <dbReference type="Proteomes" id="UP000371423"/>
    </source>
</evidence>
<sequence length="445" mass="47003">MRKNKILVASAVAIMMAPAALNALPTQNVDASAVGTVTKVTPVYASTGKANGTTLPAGSQWKLGQQITLNGVAHYMVGTNEYIPASMVSNVTGSANSEDDSQTVGRYVADNPDAGKTVVADQALDIVDNYGNSTGKAVPSGSQWVIGQVLHVNKQVYYQVATNEWISAQGVTVVNPTTDNTSGTDSTSTASKDANYGKTGTVKNVAKVFDDKGVDTGVVLPTNSQWILGNHMELNGIEYYQVATNEWVTAPDISIAGTTSTNDNTSSGNGSYIVASKVAGQVGTLNSNAAVVDGSGIDTGATLQKGTSWKLGGNLLSYDNQAFYQVATNQYVSVAYMDVQTPSTTTTTNTNTNTNSSVPTPGNGLVGTTNKTLRTYNTSKNSYDMTLPAQSTWKISKLVVNKYGSYWGEVATNQWVWITDVTLNSGLNLKDNSYYEPEFATSINK</sequence>
<dbReference type="AlphaFoldDB" id="A0A5P0ZY39"/>
<keyword evidence="1" id="KW-0732">Signal</keyword>
<comment type="caution">
    <text evidence="3">The sequence shown here is derived from an EMBL/GenBank/DDBJ whole genome shotgun (WGS) entry which is preliminary data.</text>
</comment>
<keyword evidence="4" id="KW-1185">Reference proteome</keyword>
<feature type="domain" description="S-layer protein C-terminal" evidence="2">
    <location>
        <begin position="35"/>
        <end position="86"/>
    </location>
</feature>
<name>A0A5P0ZY39_9LACO</name>
<organism evidence="3 4">
    <name type="scientific">Companilactobacillus halodurans</name>
    <dbReference type="NCBI Taxonomy" id="2584183"/>
    <lineage>
        <taxon>Bacteria</taxon>
        <taxon>Bacillati</taxon>
        <taxon>Bacillota</taxon>
        <taxon>Bacilli</taxon>
        <taxon>Lactobacillales</taxon>
        <taxon>Lactobacillaceae</taxon>
        <taxon>Companilactobacillus</taxon>
    </lineage>
</organism>
<feature type="chain" id="PRO_5038473499" description="S-layer protein C-terminal domain-containing protein" evidence="1">
    <location>
        <begin position="23"/>
        <end position="445"/>
    </location>
</feature>
<evidence type="ECO:0000313" key="3">
    <source>
        <dbReference type="EMBL" id="MQS97815.1"/>
    </source>
</evidence>
<feature type="signal peptide" evidence="1">
    <location>
        <begin position="1"/>
        <end position="22"/>
    </location>
</feature>